<reference evidence="1 3" key="1">
    <citation type="submission" date="2016-02" db="EMBL/GenBank/DDBJ databases">
        <authorList>
            <person name="Holder M.E."/>
            <person name="Ajami N.J."/>
            <person name="Petrosino J.F."/>
        </authorList>
    </citation>
    <scope>NUCLEOTIDE SEQUENCE [LARGE SCALE GENOMIC DNA]</scope>
    <source>
        <strain evidence="1 3">CCUG 32990</strain>
    </source>
</reference>
<dbReference type="Proteomes" id="UP000215539">
    <property type="component" value="Chromosome 1"/>
</dbReference>
<keyword evidence="3" id="KW-1185">Reference proteome</keyword>
<proteinExistence type="predicted"/>
<dbReference type="KEGG" id="chg:AXF12_04415"/>
<reference evidence="2 4" key="2">
    <citation type="submission" date="2017-06" db="EMBL/GenBank/DDBJ databases">
        <authorList>
            <consortium name="Pathogen Informatics"/>
        </authorList>
    </citation>
    <scope>NUCLEOTIDE SEQUENCE [LARGE SCALE GENOMIC DNA]</scope>
    <source>
        <strain evidence="2 4">NCTC12947</strain>
    </source>
</reference>
<evidence type="ECO:0000313" key="3">
    <source>
        <dbReference type="Proteomes" id="UP000065822"/>
    </source>
</evidence>
<name>A0AAX2GWL6_9FLAO</name>
<dbReference type="AlphaFoldDB" id="A0AAX2GWL6"/>
<dbReference type="EMBL" id="LT906449">
    <property type="protein sequence ID" value="SNV07069.1"/>
    <property type="molecule type" value="Genomic_DNA"/>
</dbReference>
<evidence type="ECO:0000313" key="1">
    <source>
        <dbReference type="EMBL" id="AMD84823.1"/>
    </source>
</evidence>
<accession>A0AAX2GWL6</accession>
<evidence type="ECO:0000313" key="4">
    <source>
        <dbReference type="Proteomes" id="UP000215539"/>
    </source>
</evidence>
<organism evidence="2 4">
    <name type="scientific">Capnocytophaga haemolytica</name>
    <dbReference type="NCBI Taxonomy" id="45243"/>
    <lineage>
        <taxon>Bacteria</taxon>
        <taxon>Pseudomonadati</taxon>
        <taxon>Bacteroidota</taxon>
        <taxon>Flavobacteriia</taxon>
        <taxon>Flavobacteriales</taxon>
        <taxon>Flavobacteriaceae</taxon>
        <taxon>Capnocytophaga</taxon>
    </lineage>
</organism>
<protein>
    <submittedName>
        <fullName evidence="2">Uncharacterized protein</fullName>
    </submittedName>
</protein>
<sequence>MRTLTVKVSDTEAARLKALLNAYGGLHVYEDDYVSIPEDHWEAIQIGAREIAEGKVFDSDEVYREALLICKR</sequence>
<evidence type="ECO:0000313" key="2">
    <source>
        <dbReference type="EMBL" id="SNV07069.1"/>
    </source>
</evidence>
<dbReference type="RefSeq" id="WP_066428656.1">
    <property type="nucleotide sequence ID" value="NZ_CP014227.1"/>
</dbReference>
<dbReference type="Proteomes" id="UP000065822">
    <property type="component" value="Chromosome"/>
</dbReference>
<dbReference type="EMBL" id="CP014227">
    <property type="protein sequence ID" value="AMD84823.1"/>
    <property type="molecule type" value="Genomic_DNA"/>
</dbReference>
<gene>
    <name evidence="1" type="ORF">AXF12_04415</name>
    <name evidence="2" type="ORF">SAMEA44541418_00850</name>
</gene>